<evidence type="ECO:0000313" key="3">
    <source>
        <dbReference type="EMBL" id="MFC0843209.1"/>
    </source>
</evidence>
<dbReference type="Proteomes" id="UP001589887">
    <property type="component" value="Unassembled WGS sequence"/>
</dbReference>
<evidence type="ECO:0000313" key="4">
    <source>
        <dbReference type="EMBL" id="MFC0850187.1"/>
    </source>
</evidence>
<keyword evidence="2" id="KW-1133">Transmembrane helix</keyword>
<feature type="compositionally biased region" description="Low complexity" evidence="1">
    <location>
        <begin position="33"/>
        <end position="45"/>
    </location>
</feature>
<accession>A0ABV6TBP0</accession>
<evidence type="ECO:0000256" key="1">
    <source>
        <dbReference type="SAM" id="MobiDB-lite"/>
    </source>
</evidence>
<gene>
    <name evidence="3" type="ORF">ACFH04_05540</name>
    <name evidence="4" type="ORF">ACFH04_41665</name>
</gene>
<evidence type="ECO:0000313" key="5">
    <source>
        <dbReference type="Proteomes" id="UP001589887"/>
    </source>
</evidence>
<evidence type="ECO:0000256" key="2">
    <source>
        <dbReference type="SAM" id="Phobius"/>
    </source>
</evidence>
<feature type="transmembrane region" description="Helical" evidence="2">
    <location>
        <begin position="67"/>
        <end position="87"/>
    </location>
</feature>
<sequence length="89" mass="9377">MPLPVLAKQRPRRPGDCRAERRVPGGPEKARRPGAVAPRAVGGPAPAEPHRWAEPLRRLHSGHIGDYVAWLPAGTALLGALALTGVLTG</sequence>
<reference evidence="3 5" key="1">
    <citation type="submission" date="2024-09" db="EMBL/GenBank/DDBJ databases">
        <authorList>
            <person name="Sun Q."/>
            <person name="Mori K."/>
        </authorList>
    </citation>
    <scope>NUCLEOTIDE SEQUENCE [LARGE SCALE GENOMIC DNA]</scope>
    <source>
        <strain evidence="3 5">JCM 4557</strain>
    </source>
</reference>
<proteinExistence type="predicted"/>
<dbReference type="RefSeq" id="WP_394316971.1">
    <property type="nucleotide sequence ID" value="NZ_JBHMQV010000001.1"/>
</dbReference>
<keyword evidence="2" id="KW-0472">Membrane</keyword>
<protein>
    <submittedName>
        <fullName evidence="3">Uncharacterized protein</fullName>
    </submittedName>
</protein>
<dbReference type="EMBL" id="JBHMQV010000009">
    <property type="protein sequence ID" value="MFC0850187.1"/>
    <property type="molecule type" value="Genomic_DNA"/>
</dbReference>
<keyword evidence="2" id="KW-0812">Transmembrane</keyword>
<name>A0ABV6TBP0_9ACTN</name>
<organism evidence="3 5">
    <name type="scientific">Streptomyces noboritoensis</name>
    <dbReference type="NCBI Taxonomy" id="67337"/>
    <lineage>
        <taxon>Bacteria</taxon>
        <taxon>Bacillati</taxon>
        <taxon>Actinomycetota</taxon>
        <taxon>Actinomycetes</taxon>
        <taxon>Kitasatosporales</taxon>
        <taxon>Streptomycetaceae</taxon>
        <taxon>Streptomyces</taxon>
    </lineage>
</organism>
<comment type="caution">
    <text evidence="3">The sequence shown here is derived from an EMBL/GenBank/DDBJ whole genome shotgun (WGS) entry which is preliminary data.</text>
</comment>
<feature type="compositionally biased region" description="Basic and acidic residues" evidence="1">
    <location>
        <begin position="13"/>
        <end position="31"/>
    </location>
</feature>
<feature type="region of interest" description="Disordered" evidence="1">
    <location>
        <begin position="1"/>
        <end position="49"/>
    </location>
</feature>
<keyword evidence="5" id="KW-1185">Reference proteome</keyword>
<dbReference type="EMBL" id="JBHMQV010000001">
    <property type="protein sequence ID" value="MFC0843209.1"/>
    <property type="molecule type" value="Genomic_DNA"/>
</dbReference>